<comment type="similarity">
    <text evidence="1">Belongs to the metallo-beta-lactamase superfamily.</text>
</comment>
<proteinExistence type="inferred from homology"/>
<evidence type="ECO:0000256" key="2">
    <source>
        <dbReference type="ARBA" id="ARBA00022723"/>
    </source>
</evidence>
<dbReference type="InterPro" id="IPR036866">
    <property type="entry name" value="RibonucZ/Hydroxyglut_hydro"/>
</dbReference>
<dbReference type="Gene3D" id="3.60.15.10">
    <property type="entry name" value="Ribonuclease Z/Hydroxyacylglutathione hydrolase-like"/>
    <property type="match status" value="1"/>
</dbReference>
<name>A0A381VK00_9ZZZZ</name>
<dbReference type="SMART" id="SM00849">
    <property type="entry name" value="Lactamase_B"/>
    <property type="match status" value="1"/>
</dbReference>
<dbReference type="InterPro" id="IPR051013">
    <property type="entry name" value="MBL_superfamily_lactonases"/>
</dbReference>
<dbReference type="GO" id="GO:0016787">
    <property type="term" value="F:hydrolase activity"/>
    <property type="evidence" value="ECO:0007669"/>
    <property type="project" value="UniProtKB-KW"/>
</dbReference>
<dbReference type="InterPro" id="IPR001279">
    <property type="entry name" value="Metallo-B-lactamas"/>
</dbReference>
<dbReference type="PANTHER" id="PTHR42978">
    <property type="entry name" value="QUORUM-QUENCHING LACTONASE YTNP-RELATED-RELATED"/>
    <property type="match status" value="1"/>
</dbReference>
<keyword evidence="4" id="KW-0862">Zinc</keyword>
<accession>A0A381VK00</accession>
<dbReference type="PANTHER" id="PTHR42978:SF6">
    <property type="entry name" value="QUORUM-QUENCHING LACTONASE YTNP-RELATED"/>
    <property type="match status" value="1"/>
</dbReference>
<evidence type="ECO:0000256" key="4">
    <source>
        <dbReference type="ARBA" id="ARBA00022833"/>
    </source>
</evidence>
<sequence length="282" mass="31789">MKIGNYSLYSIVTSKFGLDGGAMFGIIPKPLWEKEAPADGHNRIKMVTRSLLLVSTDRKIIIDTGNGEKWQKKFSDIYDIDTKTVSLNSSLKHHGYSPEEITDVFCTHLHFDHAGGNTRLDGGKVVPTFPNATYWIQNENWELANSPSEKDQGSFMSDDWSVLVENNMIKFVDGKDMFLPGIGVHLTYGHTTGMMHPIIQDNSNTIIYMADLIPMAAHIPLPWVMAYDLHPAVTVQEKKEILPKIVEEGWIIFFEHDPVHQACTVQFNGKHFQLSKSVTISE</sequence>
<keyword evidence="3" id="KW-0378">Hydrolase</keyword>
<evidence type="ECO:0000259" key="5">
    <source>
        <dbReference type="SMART" id="SM00849"/>
    </source>
</evidence>
<gene>
    <name evidence="6" type="ORF">METZ01_LOCUS92851</name>
</gene>
<evidence type="ECO:0000313" key="6">
    <source>
        <dbReference type="EMBL" id="SVA39997.1"/>
    </source>
</evidence>
<dbReference type="Pfam" id="PF00753">
    <property type="entry name" value="Lactamase_B"/>
    <property type="match status" value="1"/>
</dbReference>
<dbReference type="SUPFAM" id="SSF56281">
    <property type="entry name" value="Metallo-hydrolase/oxidoreductase"/>
    <property type="match status" value="1"/>
</dbReference>
<evidence type="ECO:0000256" key="1">
    <source>
        <dbReference type="ARBA" id="ARBA00007749"/>
    </source>
</evidence>
<feature type="domain" description="Metallo-beta-lactamase" evidence="5">
    <location>
        <begin position="47"/>
        <end position="250"/>
    </location>
</feature>
<keyword evidence="2" id="KW-0479">Metal-binding</keyword>
<dbReference type="EMBL" id="UINC01008898">
    <property type="protein sequence ID" value="SVA39997.1"/>
    <property type="molecule type" value="Genomic_DNA"/>
</dbReference>
<dbReference type="GO" id="GO:0046872">
    <property type="term" value="F:metal ion binding"/>
    <property type="evidence" value="ECO:0007669"/>
    <property type="project" value="UniProtKB-KW"/>
</dbReference>
<dbReference type="CDD" id="cd16281">
    <property type="entry name" value="metallo-hydrolase-like_MBL-fold"/>
    <property type="match status" value="1"/>
</dbReference>
<organism evidence="6">
    <name type="scientific">marine metagenome</name>
    <dbReference type="NCBI Taxonomy" id="408172"/>
    <lineage>
        <taxon>unclassified sequences</taxon>
        <taxon>metagenomes</taxon>
        <taxon>ecological metagenomes</taxon>
    </lineage>
</organism>
<dbReference type="AlphaFoldDB" id="A0A381VK00"/>
<reference evidence="6" key="1">
    <citation type="submission" date="2018-05" db="EMBL/GenBank/DDBJ databases">
        <authorList>
            <person name="Lanie J.A."/>
            <person name="Ng W.-L."/>
            <person name="Kazmierczak K.M."/>
            <person name="Andrzejewski T.M."/>
            <person name="Davidsen T.M."/>
            <person name="Wayne K.J."/>
            <person name="Tettelin H."/>
            <person name="Glass J.I."/>
            <person name="Rusch D."/>
            <person name="Podicherti R."/>
            <person name="Tsui H.-C.T."/>
            <person name="Winkler M.E."/>
        </authorList>
    </citation>
    <scope>NUCLEOTIDE SEQUENCE</scope>
</reference>
<evidence type="ECO:0000256" key="3">
    <source>
        <dbReference type="ARBA" id="ARBA00022801"/>
    </source>
</evidence>
<protein>
    <recommendedName>
        <fullName evidence="5">Metallo-beta-lactamase domain-containing protein</fullName>
    </recommendedName>
</protein>